<comment type="caution">
    <text evidence="2">The sequence shown here is derived from an EMBL/GenBank/DDBJ whole genome shotgun (WGS) entry which is preliminary data.</text>
</comment>
<gene>
    <name evidence="2" type="ORF">IMSHALPRED_011138</name>
</gene>
<protein>
    <submittedName>
        <fullName evidence="2">Uncharacterized protein</fullName>
    </submittedName>
</protein>
<dbReference type="AlphaFoldDB" id="A0A8H3G635"/>
<evidence type="ECO:0000313" key="2">
    <source>
        <dbReference type="EMBL" id="CAF9937437.1"/>
    </source>
</evidence>
<proteinExistence type="predicted"/>
<feature type="compositionally biased region" description="Basic and acidic residues" evidence="1">
    <location>
        <begin position="1"/>
        <end position="18"/>
    </location>
</feature>
<dbReference type="Proteomes" id="UP000664534">
    <property type="component" value="Unassembled WGS sequence"/>
</dbReference>
<feature type="compositionally biased region" description="Basic and acidic residues" evidence="1">
    <location>
        <begin position="43"/>
        <end position="76"/>
    </location>
</feature>
<evidence type="ECO:0000313" key="3">
    <source>
        <dbReference type="Proteomes" id="UP000664534"/>
    </source>
</evidence>
<reference evidence="2" key="1">
    <citation type="submission" date="2021-03" db="EMBL/GenBank/DDBJ databases">
        <authorList>
            <person name="Tagirdzhanova G."/>
        </authorList>
    </citation>
    <scope>NUCLEOTIDE SEQUENCE</scope>
</reference>
<feature type="region of interest" description="Disordered" evidence="1">
    <location>
        <begin position="1"/>
        <end position="76"/>
    </location>
</feature>
<evidence type="ECO:0000256" key="1">
    <source>
        <dbReference type="SAM" id="MobiDB-lite"/>
    </source>
</evidence>
<accession>A0A8H3G635</accession>
<dbReference type="EMBL" id="CAJPDT010000099">
    <property type="protein sequence ID" value="CAF9937437.1"/>
    <property type="molecule type" value="Genomic_DNA"/>
</dbReference>
<sequence>MSDFTSTHDAHQEFRSRGDSTASPHKVERDSKRILRHFYQDGTKGESKKHSSWEDNKKYKSRKDEGIYSEKGKYRG</sequence>
<keyword evidence="3" id="KW-1185">Reference proteome</keyword>
<organism evidence="2 3">
    <name type="scientific">Imshaugia aleurites</name>
    <dbReference type="NCBI Taxonomy" id="172621"/>
    <lineage>
        <taxon>Eukaryota</taxon>
        <taxon>Fungi</taxon>
        <taxon>Dikarya</taxon>
        <taxon>Ascomycota</taxon>
        <taxon>Pezizomycotina</taxon>
        <taxon>Lecanoromycetes</taxon>
        <taxon>OSLEUM clade</taxon>
        <taxon>Lecanoromycetidae</taxon>
        <taxon>Lecanorales</taxon>
        <taxon>Lecanorineae</taxon>
        <taxon>Parmeliaceae</taxon>
        <taxon>Imshaugia</taxon>
    </lineage>
</organism>
<name>A0A8H3G635_9LECA</name>